<dbReference type="SUPFAM" id="SSF47413">
    <property type="entry name" value="lambda repressor-like DNA-binding domains"/>
    <property type="match status" value="1"/>
</dbReference>
<dbReference type="PROSITE" id="PS50943">
    <property type="entry name" value="HTH_CROC1"/>
    <property type="match status" value="1"/>
</dbReference>
<dbReference type="InterPro" id="IPR001387">
    <property type="entry name" value="Cro/C1-type_HTH"/>
</dbReference>
<dbReference type="CDD" id="cd00093">
    <property type="entry name" value="HTH_XRE"/>
    <property type="match status" value="1"/>
</dbReference>
<feature type="domain" description="HTH cro/C1-type" evidence="1">
    <location>
        <begin position="77"/>
        <end position="110"/>
    </location>
</feature>
<gene>
    <name evidence="2" type="ORF">LrDSM24759_03420</name>
</gene>
<keyword evidence="3" id="KW-1185">Reference proteome</keyword>
<dbReference type="Pfam" id="PF01381">
    <property type="entry name" value="HTH_3"/>
    <property type="match status" value="1"/>
</dbReference>
<evidence type="ECO:0000313" key="2">
    <source>
        <dbReference type="EMBL" id="GBG04428.1"/>
    </source>
</evidence>
<reference evidence="3" key="1">
    <citation type="submission" date="2018-03" db="EMBL/GenBank/DDBJ databases">
        <title>New taxa in the Lactobacillus gasseri group.</title>
        <authorList>
            <person name="Tanizawa Y."/>
            <person name="Tohno M."/>
            <person name="Endo A."/>
            <person name="Arita M."/>
        </authorList>
    </citation>
    <scope>NUCLEOTIDE SEQUENCE [LARGE SCALE GENOMIC DNA]</scope>
    <source>
        <strain evidence="3">DSM 24759</strain>
    </source>
</reference>
<name>A0A2Z6T815_9LACO</name>
<sequence>MKKRFYNPELNSYDVYEEVWISERVNVKDEKGLLVKNHYWKDSSGELWADFDNPMENVYESFKAYRKKKSFLTPNQIKGIRNDLNLSVREFANILGISSSTLTKIENNHRIQTKYQDQLFKLVALNKNNLNNLVSTNNDDAINNINSSVKENKYFIKDSFYNEDKSSYEIYGINRDIGVIA</sequence>
<dbReference type="InterPro" id="IPR010982">
    <property type="entry name" value="Lambda_DNA-bd_dom_sf"/>
</dbReference>
<evidence type="ECO:0000259" key="1">
    <source>
        <dbReference type="PROSITE" id="PS50943"/>
    </source>
</evidence>
<organism evidence="2 3">
    <name type="scientific">Lactobacillus rodentium</name>
    <dbReference type="NCBI Taxonomy" id="947835"/>
    <lineage>
        <taxon>Bacteria</taxon>
        <taxon>Bacillati</taxon>
        <taxon>Bacillota</taxon>
        <taxon>Bacilli</taxon>
        <taxon>Lactobacillales</taxon>
        <taxon>Lactobacillaceae</taxon>
        <taxon>Lactobacillus</taxon>
    </lineage>
</organism>
<accession>A0A2Z6T815</accession>
<dbReference type="Gene3D" id="1.10.260.40">
    <property type="entry name" value="lambda repressor-like DNA-binding domains"/>
    <property type="match status" value="1"/>
</dbReference>
<dbReference type="Proteomes" id="UP000257317">
    <property type="component" value="Unassembled WGS sequence"/>
</dbReference>
<dbReference type="AlphaFoldDB" id="A0A2Z6T815"/>
<dbReference type="RefSeq" id="WP_245953320.1">
    <property type="nucleotide sequence ID" value="NZ_BFBY01000002.1"/>
</dbReference>
<evidence type="ECO:0000313" key="3">
    <source>
        <dbReference type="Proteomes" id="UP000257317"/>
    </source>
</evidence>
<comment type="caution">
    <text evidence="2">The sequence shown here is derived from an EMBL/GenBank/DDBJ whole genome shotgun (WGS) entry which is preliminary data.</text>
</comment>
<dbReference type="EMBL" id="BFBY01000002">
    <property type="protein sequence ID" value="GBG04428.1"/>
    <property type="molecule type" value="Genomic_DNA"/>
</dbReference>
<dbReference type="GO" id="GO:0003677">
    <property type="term" value="F:DNA binding"/>
    <property type="evidence" value="ECO:0007669"/>
    <property type="project" value="InterPro"/>
</dbReference>
<proteinExistence type="predicted"/>
<protein>
    <recommendedName>
        <fullName evidence="1">HTH cro/C1-type domain-containing protein</fullName>
    </recommendedName>
</protein>